<keyword evidence="3" id="KW-0413">Isomerase</keyword>
<evidence type="ECO:0000256" key="1">
    <source>
        <dbReference type="SAM" id="Coils"/>
    </source>
</evidence>
<dbReference type="InterPro" id="IPR013022">
    <property type="entry name" value="Xyl_isomerase-like_TIM-brl"/>
</dbReference>
<evidence type="ECO:0000259" key="2">
    <source>
        <dbReference type="Pfam" id="PF01261"/>
    </source>
</evidence>
<gene>
    <name evidence="3" type="ORF">BN85402440</name>
</gene>
<accession>U4KR32</accession>
<dbReference type="PANTHER" id="PTHR12110:SF41">
    <property type="entry name" value="INOSOSE DEHYDRATASE"/>
    <property type="match status" value="1"/>
</dbReference>
<keyword evidence="4" id="KW-1185">Reference proteome</keyword>
<dbReference type="HOGENOM" id="CLU_985613_0_0_14"/>
<dbReference type="AlphaFoldDB" id="U4KR32"/>
<dbReference type="Pfam" id="PF01261">
    <property type="entry name" value="AP_endonuc_2"/>
    <property type="match status" value="1"/>
</dbReference>
<dbReference type="EMBL" id="FO681347">
    <property type="protein sequence ID" value="CCV63821.1"/>
    <property type="molecule type" value="Genomic_DNA"/>
</dbReference>
<dbReference type="SUPFAM" id="SSF51658">
    <property type="entry name" value="Xylose isomerase-like"/>
    <property type="match status" value="1"/>
</dbReference>
<feature type="domain" description="Xylose isomerase-like TIM barrel" evidence="2">
    <location>
        <begin position="37"/>
        <end position="226"/>
    </location>
</feature>
<evidence type="ECO:0000313" key="3">
    <source>
        <dbReference type="EMBL" id="CCV63821.1"/>
    </source>
</evidence>
<name>U4KR32_ALTPJ</name>
<dbReference type="RefSeq" id="WP_026655453.1">
    <property type="nucleotide sequence ID" value="NC_022538.1"/>
</dbReference>
<organism evidence="3 4">
    <name type="scientific">Alteracholeplasma palmae (strain ATCC 49389 / J233)</name>
    <name type="common">Acholeplasma palmae</name>
    <dbReference type="NCBI Taxonomy" id="1318466"/>
    <lineage>
        <taxon>Bacteria</taxon>
        <taxon>Bacillati</taxon>
        <taxon>Mycoplasmatota</taxon>
        <taxon>Mollicutes</taxon>
        <taxon>Acholeplasmatales</taxon>
        <taxon>Acholeplasmataceae</taxon>
        <taxon>Acholeplasma</taxon>
    </lineage>
</organism>
<dbReference type="Gene3D" id="3.20.20.150">
    <property type="entry name" value="Divalent-metal-dependent TIM barrel enzymes"/>
    <property type="match status" value="1"/>
</dbReference>
<dbReference type="OrthoDB" id="384985at2"/>
<dbReference type="Proteomes" id="UP000032740">
    <property type="component" value="Chromosome"/>
</dbReference>
<reference evidence="3 4" key="1">
    <citation type="journal article" date="2013" name="J. Mol. Microbiol. Biotechnol.">
        <title>Analysis of the Complete Genomes of Acholeplasma brassicae , A. palmae and A. laidlawii and Their Comparison to the Obligate Parasites from ' Candidatus Phytoplasma'.</title>
        <authorList>
            <person name="Kube M."/>
            <person name="Siewert C."/>
            <person name="Migdoll A.M."/>
            <person name="Duduk B."/>
            <person name="Holz S."/>
            <person name="Rabus R."/>
            <person name="Seemuller E."/>
            <person name="Mitrovic J."/>
            <person name="Muller I."/>
            <person name="Buttner C."/>
            <person name="Reinhardt R."/>
        </authorList>
    </citation>
    <scope>NUCLEOTIDE SEQUENCE [LARGE SCALE GENOMIC DNA]</scope>
    <source>
        <strain evidence="3 4">J233</strain>
    </source>
</reference>
<sequence>MSIITTYADYTQLDIKQQFELVKSMELGQISIRSSKVEDEKLLKQAIKETGLKVVNFDSELKPYDLYDEQQHLEALSFFAEKAAIAKEIKAQNIYFEIPRVKDIINEYMFVVEKLNDYLAITRKNKLNLVIKPSLGNKTNTYVYLLKQFKTKDISMMYDTKHLYLNNESLITSYRILKPYIKVLKIADLNKENVPVLIGYGNLKLAEVFKSFIRDKYQGIVELDTNLFELIEEKKVGFFKKFSKKYKNELKNKESLEKKLGTLDLEVVLKNQIKVLKTVFNG</sequence>
<dbReference type="InterPro" id="IPR036237">
    <property type="entry name" value="Xyl_isomerase-like_sf"/>
</dbReference>
<proteinExistence type="predicted"/>
<keyword evidence="1" id="KW-0175">Coiled coil</keyword>
<dbReference type="GO" id="GO:0016853">
    <property type="term" value="F:isomerase activity"/>
    <property type="evidence" value="ECO:0007669"/>
    <property type="project" value="UniProtKB-KW"/>
</dbReference>
<dbReference type="InterPro" id="IPR050312">
    <property type="entry name" value="IolE/XylAMocC-like"/>
</dbReference>
<dbReference type="KEGG" id="apal:BN85402440"/>
<dbReference type="STRING" id="1318466.BN85402440"/>
<dbReference type="PANTHER" id="PTHR12110">
    <property type="entry name" value="HYDROXYPYRUVATE ISOMERASE"/>
    <property type="match status" value="1"/>
</dbReference>
<protein>
    <submittedName>
        <fullName evidence="3">Xylose isomerase</fullName>
    </submittedName>
</protein>
<feature type="coiled-coil region" evidence="1">
    <location>
        <begin position="239"/>
        <end position="266"/>
    </location>
</feature>
<evidence type="ECO:0000313" key="4">
    <source>
        <dbReference type="Proteomes" id="UP000032740"/>
    </source>
</evidence>